<reference evidence="2" key="1">
    <citation type="journal article" date="2019" name="Int. J. Syst. Evol. Microbiol.">
        <title>The Global Catalogue of Microorganisms (GCM) 10K type strain sequencing project: providing services to taxonomists for standard genome sequencing and annotation.</title>
        <authorList>
            <consortium name="The Broad Institute Genomics Platform"/>
            <consortium name="The Broad Institute Genome Sequencing Center for Infectious Disease"/>
            <person name="Wu L."/>
            <person name="Ma J."/>
        </authorList>
    </citation>
    <scope>NUCLEOTIDE SEQUENCE [LARGE SCALE GENOMIC DNA]</scope>
    <source>
        <strain evidence="2">GH52</strain>
    </source>
</reference>
<gene>
    <name evidence="1" type="ORF">ACFSJH_05955</name>
</gene>
<dbReference type="InterPro" id="IPR010921">
    <property type="entry name" value="Trp_repressor/repl_initiator"/>
</dbReference>
<proteinExistence type="predicted"/>
<dbReference type="SUPFAM" id="SSF48295">
    <property type="entry name" value="TrpR-like"/>
    <property type="match status" value="1"/>
</dbReference>
<protein>
    <recommendedName>
        <fullName evidence="3">Helix-turn-helix domain-containing protein</fullName>
    </recommendedName>
</protein>
<evidence type="ECO:0000313" key="1">
    <source>
        <dbReference type="EMBL" id="MFD2115276.1"/>
    </source>
</evidence>
<organism evidence="1 2">
    <name type="scientific">Paenibacillus yanchengensis</name>
    <dbReference type="NCBI Taxonomy" id="2035833"/>
    <lineage>
        <taxon>Bacteria</taxon>
        <taxon>Bacillati</taxon>
        <taxon>Bacillota</taxon>
        <taxon>Bacilli</taxon>
        <taxon>Bacillales</taxon>
        <taxon>Paenibacillaceae</taxon>
        <taxon>Paenibacillus</taxon>
    </lineage>
</organism>
<sequence>MSKRSPTSLEVKLDVVQRCLKNQSNPNYEAKKLGLSPHTVKKI</sequence>
<dbReference type="RefSeq" id="WP_377770306.1">
    <property type="nucleotide sequence ID" value="NZ_JBHUHO010000014.1"/>
</dbReference>
<evidence type="ECO:0008006" key="3">
    <source>
        <dbReference type="Google" id="ProtNLM"/>
    </source>
</evidence>
<keyword evidence="2" id="KW-1185">Reference proteome</keyword>
<dbReference type="Proteomes" id="UP001597362">
    <property type="component" value="Unassembled WGS sequence"/>
</dbReference>
<accession>A0ABW4YHR5</accession>
<name>A0ABW4YHR5_9BACL</name>
<dbReference type="EMBL" id="JBHUHO010000014">
    <property type="protein sequence ID" value="MFD2115276.1"/>
    <property type="molecule type" value="Genomic_DNA"/>
</dbReference>
<evidence type="ECO:0000313" key="2">
    <source>
        <dbReference type="Proteomes" id="UP001597362"/>
    </source>
</evidence>
<comment type="caution">
    <text evidence="1">The sequence shown here is derived from an EMBL/GenBank/DDBJ whole genome shotgun (WGS) entry which is preliminary data.</text>
</comment>